<feature type="compositionally biased region" description="Polar residues" evidence="2">
    <location>
        <begin position="1"/>
        <end position="19"/>
    </location>
</feature>
<dbReference type="SUPFAM" id="SSF52799">
    <property type="entry name" value="(Phosphotyrosine protein) phosphatases II"/>
    <property type="match status" value="1"/>
</dbReference>
<organism evidence="4 5">
    <name type="scientific">Exophiala bonariae</name>
    <dbReference type="NCBI Taxonomy" id="1690606"/>
    <lineage>
        <taxon>Eukaryota</taxon>
        <taxon>Fungi</taxon>
        <taxon>Dikarya</taxon>
        <taxon>Ascomycota</taxon>
        <taxon>Pezizomycotina</taxon>
        <taxon>Eurotiomycetes</taxon>
        <taxon>Chaetothyriomycetidae</taxon>
        <taxon>Chaetothyriales</taxon>
        <taxon>Herpotrichiellaceae</taxon>
        <taxon>Exophiala</taxon>
    </lineage>
</organism>
<comment type="caution">
    <text evidence="4">The sequence shown here is derived from an EMBL/GenBank/DDBJ whole genome shotgun (WGS) entry which is preliminary data.</text>
</comment>
<dbReference type="InterPro" id="IPR052449">
    <property type="entry name" value="STYX-Interacting_Phosphatase"/>
</dbReference>
<dbReference type="Gene3D" id="3.90.190.10">
    <property type="entry name" value="Protein tyrosine phosphatase superfamily"/>
    <property type="match status" value="1"/>
</dbReference>
<dbReference type="GO" id="GO:0062026">
    <property type="term" value="P:negative regulation of SCF-dependent proteasomal ubiquitin-dependent catabolic process"/>
    <property type="evidence" value="ECO:0007669"/>
    <property type="project" value="TreeGrafter"/>
</dbReference>
<reference evidence="4 5" key="1">
    <citation type="submission" date="2023-08" db="EMBL/GenBank/DDBJ databases">
        <title>Black Yeasts Isolated from many extreme environments.</title>
        <authorList>
            <person name="Coleine C."/>
            <person name="Stajich J.E."/>
            <person name="Selbmann L."/>
        </authorList>
    </citation>
    <scope>NUCLEOTIDE SEQUENCE [LARGE SCALE GENOMIC DNA]</scope>
    <source>
        <strain evidence="4 5">CCFEE 5792</strain>
    </source>
</reference>
<feature type="domain" description="Tyrosine specific protein phosphatases" evidence="3">
    <location>
        <begin position="160"/>
        <end position="245"/>
    </location>
</feature>
<dbReference type="GO" id="GO:0140096">
    <property type="term" value="F:catalytic activity, acting on a protein"/>
    <property type="evidence" value="ECO:0007669"/>
    <property type="project" value="UniProtKB-ARBA"/>
</dbReference>
<dbReference type="RefSeq" id="XP_064703535.1">
    <property type="nucleotide sequence ID" value="XM_064849780.1"/>
</dbReference>
<evidence type="ECO:0000313" key="4">
    <source>
        <dbReference type="EMBL" id="KAK5048029.1"/>
    </source>
</evidence>
<dbReference type="Proteomes" id="UP001358417">
    <property type="component" value="Unassembled WGS sequence"/>
</dbReference>
<dbReference type="PANTHER" id="PTHR46588:SF1">
    <property type="entry name" value="SERINE_THREONINE_TYROSINE-INTERACTING PROTEIN"/>
    <property type="match status" value="1"/>
</dbReference>
<dbReference type="PROSITE" id="PS50056">
    <property type="entry name" value="TYR_PHOSPHATASE_2"/>
    <property type="match status" value="1"/>
</dbReference>
<dbReference type="AlphaFoldDB" id="A0AAV9N1X2"/>
<protein>
    <recommendedName>
        <fullName evidence="3">Tyrosine specific protein phosphatases domain-containing protein</fullName>
    </recommendedName>
</protein>
<dbReference type="GO" id="GO:1990444">
    <property type="term" value="F:F-box domain binding"/>
    <property type="evidence" value="ECO:0007669"/>
    <property type="project" value="TreeGrafter"/>
</dbReference>
<evidence type="ECO:0000313" key="5">
    <source>
        <dbReference type="Proteomes" id="UP001358417"/>
    </source>
</evidence>
<feature type="compositionally biased region" description="Acidic residues" evidence="2">
    <location>
        <begin position="290"/>
        <end position="302"/>
    </location>
</feature>
<proteinExistence type="inferred from homology"/>
<dbReference type="InterPro" id="IPR000340">
    <property type="entry name" value="Dual-sp_phosphatase_cat-dom"/>
</dbReference>
<dbReference type="Pfam" id="PF00782">
    <property type="entry name" value="DSPc"/>
    <property type="match status" value="1"/>
</dbReference>
<name>A0AAV9N1X2_9EURO</name>
<evidence type="ECO:0000256" key="1">
    <source>
        <dbReference type="ARBA" id="ARBA00009649"/>
    </source>
</evidence>
<dbReference type="InterPro" id="IPR020422">
    <property type="entry name" value="TYR_PHOSPHATASE_DUAL_dom"/>
</dbReference>
<comment type="similarity">
    <text evidence="1">Belongs to the protein-tyrosine phosphatase family. Non-receptor class subfamily.</text>
</comment>
<feature type="region of interest" description="Disordered" evidence="2">
    <location>
        <begin position="1"/>
        <end position="28"/>
    </location>
</feature>
<dbReference type="PANTHER" id="PTHR46588">
    <property type="entry name" value="SERINE/THREONINE/TYROSINE-INTERACTING PROTEIN"/>
    <property type="match status" value="1"/>
</dbReference>
<dbReference type="GeneID" id="89974391"/>
<dbReference type="GO" id="GO:0005737">
    <property type="term" value="C:cytoplasm"/>
    <property type="evidence" value="ECO:0007669"/>
    <property type="project" value="TreeGrafter"/>
</dbReference>
<dbReference type="CDD" id="cd14498">
    <property type="entry name" value="DSP"/>
    <property type="match status" value="1"/>
</dbReference>
<dbReference type="GO" id="GO:0070372">
    <property type="term" value="P:regulation of ERK1 and ERK2 cascade"/>
    <property type="evidence" value="ECO:0007669"/>
    <property type="project" value="TreeGrafter"/>
</dbReference>
<dbReference type="EMBL" id="JAVRRD010000023">
    <property type="protein sequence ID" value="KAK5048029.1"/>
    <property type="molecule type" value="Genomic_DNA"/>
</dbReference>
<evidence type="ECO:0000259" key="3">
    <source>
        <dbReference type="PROSITE" id="PS50056"/>
    </source>
</evidence>
<feature type="region of interest" description="Disordered" evidence="2">
    <location>
        <begin position="281"/>
        <end position="307"/>
    </location>
</feature>
<dbReference type="InterPro" id="IPR029021">
    <property type="entry name" value="Prot-tyrosine_phosphatase-like"/>
</dbReference>
<dbReference type="SMART" id="SM00195">
    <property type="entry name" value="DSPc"/>
    <property type="match status" value="1"/>
</dbReference>
<accession>A0AAV9N1X2</accession>
<gene>
    <name evidence="4" type="ORF">LTR84_006219</name>
</gene>
<dbReference type="InterPro" id="IPR000387">
    <property type="entry name" value="Tyr_Pase_dom"/>
</dbReference>
<evidence type="ECO:0000256" key="2">
    <source>
        <dbReference type="SAM" id="MobiDB-lite"/>
    </source>
</evidence>
<keyword evidence="5" id="KW-1185">Reference proteome</keyword>
<sequence>MATNDQTISIPSPYTQSFPYSDKRQFESPRVHVPPPILDYQDGKPSFHVTTDTFKHTNAEYGNPVLLDSMRSCHSLHMIHSMLSWRYEMRRAAQPVLPYLYLGPSSAARDHAFLEASGITLMIAVRSVKAVQARPAFLNPASFILTSGIPTLSFDFDSTYDFVSKLRSIIKSINEHIEQTCTKLPVETVSDIAGKVLIFCESGNNRSPVLVAAYLMIIYGVDAFSAIHVIQSQRFCITMSDDLKNVLLDLQHILEAQRTVSAAKAQSTDLYSLPSQLSRSPLSAKRNLDDMEASDDDMESDSSEYGLSCSIREGVAPFTDSGD</sequence>
<dbReference type="GO" id="GO:0005654">
    <property type="term" value="C:nucleoplasm"/>
    <property type="evidence" value="ECO:0007669"/>
    <property type="project" value="TreeGrafter"/>
</dbReference>